<dbReference type="InterPro" id="IPR039506">
    <property type="entry name" value="SPOB_a"/>
</dbReference>
<dbReference type="AlphaFoldDB" id="A0A229NZA0"/>
<dbReference type="Proteomes" id="UP000215145">
    <property type="component" value="Unassembled WGS sequence"/>
</dbReference>
<gene>
    <name evidence="6" type="ORF">CGZ75_01060</name>
</gene>
<feature type="domain" description="SpoOB alpha-helical" evidence="5">
    <location>
        <begin position="68"/>
        <end position="119"/>
    </location>
</feature>
<name>A0A229NZA0_9BACL</name>
<evidence type="ECO:0000256" key="4">
    <source>
        <dbReference type="SAM" id="Phobius"/>
    </source>
</evidence>
<dbReference type="RefSeq" id="WP_089522344.1">
    <property type="nucleotide sequence ID" value="NZ_NMUQ01000001.1"/>
</dbReference>
<feature type="transmembrane region" description="Helical" evidence="4">
    <location>
        <begin position="30"/>
        <end position="49"/>
    </location>
</feature>
<keyword evidence="4" id="KW-0472">Membrane</keyword>
<dbReference type="OrthoDB" id="2375606at2"/>
<sequence length="244" mass="27607">MNRIQSAKLYAAGSILLPAAVVIIRPSLLWTHLLFLIWVAVAAAAWVRLDQQQHRQQLKRSLASMQQASIQTLNHHRHDWMNDLQVLYGYIRMNKPERAVASVERIRDKMMLESKISKLGCPALTAYLQSFRTLTQSIVLEVDIEDNLSMEELSADRDDAAEALIEVINAYRFSIKPSGGDPALLKLRLSRGSGELLVELEFTGELMNEAELIDKLEQRLRGTPLQAHSLQQHRHVLLKAPLCA</sequence>
<keyword evidence="4" id="KW-0812">Transmembrane</keyword>
<evidence type="ECO:0000256" key="1">
    <source>
        <dbReference type="ARBA" id="ARBA00022553"/>
    </source>
</evidence>
<dbReference type="InterPro" id="IPR016120">
    <property type="entry name" value="Sig_transdc_His_kin_SpoOB"/>
</dbReference>
<dbReference type="GO" id="GO:0000155">
    <property type="term" value="F:phosphorelay sensor kinase activity"/>
    <property type="evidence" value="ECO:0007669"/>
    <property type="project" value="InterPro"/>
</dbReference>
<evidence type="ECO:0000313" key="7">
    <source>
        <dbReference type="Proteomes" id="UP000215145"/>
    </source>
</evidence>
<evidence type="ECO:0000259" key="5">
    <source>
        <dbReference type="Pfam" id="PF14689"/>
    </source>
</evidence>
<feature type="transmembrane region" description="Helical" evidence="4">
    <location>
        <begin position="7"/>
        <end position="24"/>
    </location>
</feature>
<reference evidence="6 7" key="1">
    <citation type="submission" date="2017-07" db="EMBL/GenBank/DDBJ databases">
        <title>Paenibacillus herberti R33 genome sequencing and assembly.</title>
        <authorList>
            <person name="Su W."/>
        </authorList>
    </citation>
    <scope>NUCLEOTIDE SEQUENCE [LARGE SCALE GENOMIC DNA]</scope>
    <source>
        <strain evidence="6 7">R33</strain>
    </source>
</reference>
<comment type="caution">
    <text evidence="6">The sequence shown here is derived from an EMBL/GenBank/DDBJ whole genome shotgun (WGS) entry which is preliminary data.</text>
</comment>
<dbReference type="Gene3D" id="1.10.287.130">
    <property type="match status" value="1"/>
</dbReference>
<protein>
    <submittedName>
        <fullName evidence="6">Histidine kinase</fullName>
    </submittedName>
</protein>
<dbReference type="EMBL" id="NMUQ01000001">
    <property type="protein sequence ID" value="OXM15366.1"/>
    <property type="molecule type" value="Genomic_DNA"/>
</dbReference>
<evidence type="ECO:0000256" key="2">
    <source>
        <dbReference type="ARBA" id="ARBA00022679"/>
    </source>
</evidence>
<keyword evidence="1" id="KW-0597">Phosphoprotein</keyword>
<keyword evidence="7" id="KW-1185">Reference proteome</keyword>
<organism evidence="6 7">
    <name type="scientific">Paenibacillus herberti</name>
    <dbReference type="NCBI Taxonomy" id="1619309"/>
    <lineage>
        <taxon>Bacteria</taxon>
        <taxon>Bacillati</taxon>
        <taxon>Bacillota</taxon>
        <taxon>Bacilli</taxon>
        <taxon>Bacillales</taxon>
        <taxon>Paenibacillaceae</taxon>
        <taxon>Paenibacillus</taxon>
    </lineage>
</organism>
<keyword evidence="4" id="KW-1133">Transmembrane helix</keyword>
<evidence type="ECO:0000256" key="3">
    <source>
        <dbReference type="ARBA" id="ARBA00022777"/>
    </source>
</evidence>
<proteinExistence type="predicted"/>
<dbReference type="Pfam" id="PF14689">
    <property type="entry name" value="SPOB_a"/>
    <property type="match status" value="1"/>
</dbReference>
<evidence type="ECO:0000313" key="6">
    <source>
        <dbReference type="EMBL" id="OXM15366.1"/>
    </source>
</evidence>
<accession>A0A229NZA0</accession>
<keyword evidence="3 6" id="KW-0418">Kinase</keyword>
<keyword evidence="2" id="KW-0808">Transferase</keyword>
<dbReference type="SUPFAM" id="SSF55890">
    <property type="entry name" value="Sporulation response regulatory protein Spo0B"/>
    <property type="match status" value="1"/>
</dbReference>